<dbReference type="InterPro" id="IPR052050">
    <property type="entry name" value="SecEffector_AnkRepeat"/>
</dbReference>
<reference evidence="2 4" key="1">
    <citation type="submission" date="2015-11" db="EMBL/GenBank/DDBJ databases">
        <title>Genomic analysis of 38 Legionella species identifies large and diverse effector repertoires.</title>
        <authorList>
            <person name="Burstein D."/>
            <person name="Amaro F."/>
            <person name="Zusman T."/>
            <person name="Lifshitz Z."/>
            <person name="Cohen O."/>
            <person name="Gilbert J.A."/>
            <person name="Pupko T."/>
            <person name="Shuman H.A."/>
            <person name="Segal G."/>
        </authorList>
    </citation>
    <scope>NUCLEOTIDE SEQUENCE [LARGE SCALE GENOMIC DNA]</scope>
    <source>
        <strain evidence="2 4">SC-18-C9</strain>
    </source>
</reference>
<name>A0A378L4I4_9GAMM</name>
<sequence length="1129" mass="127735">MIISELFNWLHGKEESRPLSNPFLSLDLLESERTQAKIKNRKLLADIRLAKFSSQDASDLIDALEQHNLFMDYLKFCKQKFAEDAKNSLFLITFKYLLSKSQLETPYLGAKWNELFFALLQEDRDNTLSFYQDNEALFKNHPEIQKRVALELHEQKRNEEIKRIKNHLVHLSEQLSNQKNPLGIIGLCREWVSDTELFAALILWLLQRDVSTEKILQTYLLHDFLKYYLFTLYSEENEIFHLYALLNHFPETKLLVEAAKQIRSDEEAFQQYALDGTQSKSELQNIPQIVPPLQFSLKPSNFLALHKLFGKSFLLAAITSVEEKNLKWLHVLSRTLNSPPIIERELSAIINSVAREYSPQTLEYLAHLIDDETAQQLLSNNDGAVFYLLPYKPKLFDHVNEENVTRFIQHITIGYTADPEIIFQLMALFLMLSKQKNPLTQLVFEAILDNLALHPMLLEDEKLIRQLRKYPDCGKIIDQKSGAIKQQLNACIIAQASESTFTSHNYNLIEDTWLDATRKLTVFDLIKPQAKFNLNNKYALQAKTAEVAFLCHGDHFDLNAFIDALSLPPVIADEVSEYERILVEIFAVIDNESIRNQIIKQLESPPVQRLNWVEKEYEGKTIFTKAAQHANLGLITLLEDQIAPEAFNKAIRTAARANQWSAVDHLCRNNKAQLTQDELEKIIFRAAEHGQLKIIKYLLNTYDYEPSPTKLISILNAAITNNQLNVIQFFYNSSDNLPNQSGINKLFHAAIELGHWDIALLIAHSEQHAPSRTSIEKALNQAADAMQLDAMKALCHVPTNTPRAQVIQSLFVKACQVGNLPMVQCLHELPEKLPPAPLGEGLTQASVKGHMGVIRYLCNSSNPPNQPLINQGLIAAAKAGQRAPVEFFSSMTTKNKPTQNGVKDALHEAVKNNGLETFTALCRSQQNPPSSSAIREAFLLAVKVGNLNVIEYVGTNEMNSLNRRTVEEALKLAIKHKKPETTRYLCELPTNAPDKKSLRIAVNKAVATGQTAVADYLREQLKSKVSTQKNSDSEFDNSSGTDNDSELTNVLELDTHSEIDIEIASNPEVDNSAERDNRLAIDNSPETEGNIEQNQDTEVGIPLKNHGLFKTKAHRNIPSADLVGAIVLR</sequence>
<proteinExistence type="predicted"/>
<dbReference type="PANTHER" id="PTHR46586">
    <property type="entry name" value="ANKYRIN REPEAT-CONTAINING PROTEIN"/>
    <property type="match status" value="1"/>
</dbReference>
<dbReference type="AlphaFoldDB" id="A0A378L4I4"/>
<dbReference type="Proteomes" id="UP000054820">
    <property type="component" value="Unassembled WGS sequence"/>
</dbReference>
<dbReference type="RefSeq" id="WP_058477325.1">
    <property type="nucleotide sequence ID" value="NZ_CAAAIO010000047.1"/>
</dbReference>
<dbReference type="STRING" id="460.Lstg_1774"/>
<dbReference type="Proteomes" id="UP000255110">
    <property type="component" value="Unassembled WGS sequence"/>
</dbReference>
<gene>
    <name evidence="2" type="ORF">Lstg_1774</name>
    <name evidence="3" type="ORF">NCTC11991_00284</name>
</gene>
<dbReference type="EMBL" id="LNYZ01000013">
    <property type="protein sequence ID" value="KTD77417.1"/>
    <property type="molecule type" value="Genomic_DNA"/>
</dbReference>
<evidence type="ECO:0000313" key="5">
    <source>
        <dbReference type="Proteomes" id="UP000255110"/>
    </source>
</evidence>
<dbReference type="PANTHER" id="PTHR46586:SF3">
    <property type="entry name" value="ANKYRIN REPEAT-CONTAINING PROTEIN"/>
    <property type="match status" value="1"/>
</dbReference>
<dbReference type="Gene3D" id="1.25.40.20">
    <property type="entry name" value="Ankyrin repeat-containing domain"/>
    <property type="match status" value="2"/>
</dbReference>
<dbReference type="InterPro" id="IPR036770">
    <property type="entry name" value="Ankyrin_rpt-contain_sf"/>
</dbReference>
<feature type="region of interest" description="Disordered" evidence="1">
    <location>
        <begin position="1023"/>
        <end position="1046"/>
    </location>
</feature>
<keyword evidence="4" id="KW-1185">Reference proteome</keyword>
<dbReference type="OrthoDB" id="5653325at2"/>
<dbReference type="EMBL" id="UGOY01000001">
    <property type="protein sequence ID" value="STY21716.1"/>
    <property type="molecule type" value="Genomic_DNA"/>
</dbReference>
<accession>A0A378L4I4</accession>
<evidence type="ECO:0000256" key="1">
    <source>
        <dbReference type="SAM" id="MobiDB-lite"/>
    </source>
</evidence>
<evidence type="ECO:0000313" key="3">
    <source>
        <dbReference type="EMBL" id="STY21716.1"/>
    </source>
</evidence>
<dbReference type="SUPFAM" id="SSF48403">
    <property type="entry name" value="Ankyrin repeat"/>
    <property type="match status" value="1"/>
</dbReference>
<evidence type="ECO:0000313" key="4">
    <source>
        <dbReference type="Proteomes" id="UP000054820"/>
    </source>
</evidence>
<protein>
    <submittedName>
        <fullName evidence="3">Ankyrin repeats (3 copies)</fullName>
    </submittedName>
</protein>
<evidence type="ECO:0000313" key="2">
    <source>
        <dbReference type="EMBL" id="KTD77417.1"/>
    </source>
</evidence>
<reference evidence="3 5" key="2">
    <citation type="submission" date="2018-06" db="EMBL/GenBank/DDBJ databases">
        <authorList>
            <consortium name="Pathogen Informatics"/>
            <person name="Doyle S."/>
        </authorList>
    </citation>
    <scope>NUCLEOTIDE SEQUENCE [LARGE SCALE GENOMIC DNA]</scope>
    <source>
        <strain evidence="3 5">NCTC11991</strain>
    </source>
</reference>
<organism evidence="3 5">
    <name type="scientific">Legionella steigerwaltii</name>
    <dbReference type="NCBI Taxonomy" id="460"/>
    <lineage>
        <taxon>Bacteria</taxon>
        <taxon>Pseudomonadati</taxon>
        <taxon>Pseudomonadota</taxon>
        <taxon>Gammaproteobacteria</taxon>
        <taxon>Legionellales</taxon>
        <taxon>Legionellaceae</taxon>
        <taxon>Legionella</taxon>
    </lineage>
</organism>